<reference evidence="1 2" key="1">
    <citation type="submission" date="2015-08" db="EMBL/GenBank/DDBJ databases">
        <title>Next Generation Sequencing and Analysis of the Genome of Puccinia sorghi L Schw, the Causal Agent of Maize Common Rust.</title>
        <authorList>
            <person name="Rochi L."/>
            <person name="Burguener G."/>
            <person name="Darino M."/>
            <person name="Turjanski A."/>
            <person name="Kreff E."/>
            <person name="Dieguez M.J."/>
            <person name="Sacco F."/>
        </authorList>
    </citation>
    <scope>NUCLEOTIDE SEQUENCE [LARGE SCALE GENOMIC DNA]</scope>
    <source>
        <strain evidence="1 2">RO10H11247</strain>
    </source>
</reference>
<keyword evidence="2" id="KW-1185">Reference proteome</keyword>
<dbReference type="AlphaFoldDB" id="A0A0L6UHQ4"/>
<name>A0A0L6UHQ4_9BASI</name>
<organism evidence="1 2">
    <name type="scientific">Puccinia sorghi</name>
    <dbReference type="NCBI Taxonomy" id="27349"/>
    <lineage>
        <taxon>Eukaryota</taxon>
        <taxon>Fungi</taxon>
        <taxon>Dikarya</taxon>
        <taxon>Basidiomycota</taxon>
        <taxon>Pucciniomycotina</taxon>
        <taxon>Pucciniomycetes</taxon>
        <taxon>Pucciniales</taxon>
        <taxon>Pucciniaceae</taxon>
        <taxon>Puccinia</taxon>
    </lineage>
</organism>
<dbReference type="InterPro" id="IPR043502">
    <property type="entry name" value="DNA/RNA_pol_sf"/>
</dbReference>
<dbReference type="VEuPathDB" id="FungiDB:VP01_6142g2"/>
<dbReference type="SUPFAM" id="SSF56672">
    <property type="entry name" value="DNA/RNA polymerases"/>
    <property type="match status" value="1"/>
</dbReference>
<dbReference type="OrthoDB" id="1750432at2759"/>
<evidence type="ECO:0000313" key="2">
    <source>
        <dbReference type="Proteomes" id="UP000037035"/>
    </source>
</evidence>
<proteinExistence type="predicted"/>
<dbReference type="GO" id="GO:0016787">
    <property type="term" value="F:hydrolase activity"/>
    <property type="evidence" value="ECO:0007669"/>
    <property type="project" value="UniProtKB-KW"/>
</dbReference>
<protein>
    <submittedName>
        <fullName evidence="1">Putative retrovirus polyprotein</fullName>
    </submittedName>
</protein>
<comment type="caution">
    <text evidence="1">The sequence shown here is derived from an EMBL/GenBank/DDBJ whole genome shotgun (WGS) entry which is preliminary data.</text>
</comment>
<evidence type="ECO:0000313" key="1">
    <source>
        <dbReference type="EMBL" id="KNZ47792.1"/>
    </source>
</evidence>
<sequence length="53" mass="6322">MADCNENPVSFESQKLHLTDHNALKYFMSSKVLTRRQAQWAEFLPEFHFTITY</sequence>
<accession>A0A0L6UHQ4</accession>
<gene>
    <name evidence="1" type="ORF">VP01_6142g2</name>
</gene>
<dbReference type="EMBL" id="LAVV01011433">
    <property type="protein sequence ID" value="KNZ47792.1"/>
    <property type="molecule type" value="Genomic_DNA"/>
</dbReference>
<dbReference type="Proteomes" id="UP000037035">
    <property type="component" value="Unassembled WGS sequence"/>
</dbReference>
<dbReference type="GO" id="GO:0003964">
    <property type="term" value="F:RNA-directed DNA polymerase activity"/>
    <property type="evidence" value="ECO:0007669"/>
    <property type="project" value="UniProtKB-KW"/>
</dbReference>
<dbReference type="GO" id="GO:0004519">
    <property type="term" value="F:endonuclease activity"/>
    <property type="evidence" value="ECO:0007669"/>
    <property type="project" value="UniProtKB-KW"/>
</dbReference>